<evidence type="ECO:0000256" key="1">
    <source>
        <dbReference type="SAM" id="Phobius"/>
    </source>
</evidence>
<dbReference type="AlphaFoldDB" id="A0A2W7QIA3"/>
<gene>
    <name evidence="2" type="ORF">LX76_04370</name>
</gene>
<evidence type="ECO:0000313" key="3">
    <source>
        <dbReference type="Proteomes" id="UP000249538"/>
    </source>
</evidence>
<organism evidence="2 3">
    <name type="scientific">Cereibacter changlensis</name>
    <dbReference type="NCBI Taxonomy" id="402884"/>
    <lineage>
        <taxon>Bacteria</taxon>
        <taxon>Pseudomonadati</taxon>
        <taxon>Pseudomonadota</taxon>
        <taxon>Alphaproteobacteria</taxon>
        <taxon>Rhodobacterales</taxon>
        <taxon>Paracoccaceae</taxon>
        <taxon>Cereibacter</taxon>
    </lineage>
</organism>
<dbReference type="EMBL" id="QKZS01000028">
    <property type="protein sequence ID" value="PZX47841.1"/>
    <property type="molecule type" value="Genomic_DNA"/>
</dbReference>
<keyword evidence="1" id="KW-0812">Transmembrane</keyword>
<feature type="transmembrane region" description="Helical" evidence="1">
    <location>
        <begin position="38"/>
        <end position="58"/>
    </location>
</feature>
<keyword evidence="1" id="KW-1133">Transmembrane helix</keyword>
<sequence length="61" mass="6890">MHFLRGLYALRPEQEWHLYGLRIQPRGNQTGGSAMLDIIYIGLGLAGFALFTLAVRGLERM</sequence>
<reference evidence="2 3" key="1">
    <citation type="submission" date="2018-06" db="EMBL/GenBank/DDBJ databases">
        <title>Genomic Encyclopedia of Archaeal and Bacterial Type Strains, Phase II (KMG-II): from individual species to whole genera.</title>
        <authorList>
            <person name="Goeker M."/>
        </authorList>
    </citation>
    <scope>NUCLEOTIDE SEQUENCE [LARGE SCALE GENOMIC DNA]</scope>
    <source>
        <strain evidence="2 3">DSM 18774</strain>
    </source>
</reference>
<dbReference type="RefSeq" id="WP_146170687.1">
    <property type="nucleotide sequence ID" value="NZ_QKZS01000028.1"/>
</dbReference>
<proteinExistence type="predicted"/>
<name>A0A2W7QIA3_9RHOB</name>
<comment type="caution">
    <text evidence="2">The sequence shown here is derived from an EMBL/GenBank/DDBJ whole genome shotgun (WGS) entry which is preliminary data.</text>
</comment>
<accession>A0A2W7QIA3</accession>
<keyword evidence="1" id="KW-0472">Membrane</keyword>
<evidence type="ECO:0000313" key="2">
    <source>
        <dbReference type="EMBL" id="PZX47841.1"/>
    </source>
</evidence>
<dbReference type="Proteomes" id="UP000249538">
    <property type="component" value="Unassembled WGS sequence"/>
</dbReference>
<protein>
    <submittedName>
        <fullName evidence="2">Uncharacterized protein</fullName>
    </submittedName>
</protein>